<accession>A0AAN9TXE0</accession>
<evidence type="ECO:0000259" key="2">
    <source>
        <dbReference type="Pfam" id="PF12090"/>
    </source>
</evidence>
<evidence type="ECO:0000313" key="4">
    <source>
        <dbReference type="Proteomes" id="UP001367676"/>
    </source>
</evidence>
<dbReference type="InterPro" id="IPR046468">
    <property type="entry name" value="Spt20-like_SEP"/>
</dbReference>
<dbReference type="PANTHER" id="PTHR13526:SF8">
    <property type="entry name" value="TRANSCRIPTION FACTOR SPT20 HOMOLOG"/>
    <property type="match status" value="1"/>
</dbReference>
<dbReference type="GO" id="GO:0006357">
    <property type="term" value="P:regulation of transcription by RNA polymerase II"/>
    <property type="evidence" value="ECO:0007669"/>
    <property type="project" value="TreeGrafter"/>
</dbReference>
<reference evidence="3 4" key="1">
    <citation type="submission" date="2024-03" db="EMBL/GenBank/DDBJ databases">
        <title>Adaptation during the transition from Ophiocordyceps entomopathogen to insect associate is accompanied by gene loss and intensified selection.</title>
        <authorList>
            <person name="Ward C.M."/>
            <person name="Onetto C.A."/>
            <person name="Borneman A.R."/>
        </authorList>
    </citation>
    <scope>NUCLEOTIDE SEQUENCE [LARGE SCALE GENOMIC DNA]</scope>
    <source>
        <strain evidence="3">AWRI1</strain>
        <tissue evidence="3">Single Adult Female</tissue>
    </source>
</reference>
<dbReference type="Proteomes" id="UP001367676">
    <property type="component" value="Unassembled WGS sequence"/>
</dbReference>
<dbReference type="PANTHER" id="PTHR13526">
    <property type="entry name" value="TRANSCRIPTION FACTOR SPT20 HOMOLOG"/>
    <property type="match status" value="1"/>
</dbReference>
<dbReference type="GO" id="GO:0000124">
    <property type="term" value="C:SAGA complex"/>
    <property type="evidence" value="ECO:0007669"/>
    <property type="project" value="InterPro"/>
</dbReference>
<comment type="caution">
    <text evidence="3">The sequence shown here is derived from an EMBL/GenBank/DDBJ whole genome shotgun (WGS) entry which is preliminary data.</text>
</comment>
<organism evidence="3 4">
    <name type="scientific">Parthenolecanium corni</name>
    <dbReference type="NCBI Taxonomy" id="536013"/>
    <lineage>
        <taxon>Eukaryota</taxon>
        <taxon>Metazoa</taxon>
        <taxon>Ecdysozoa</taxon>
        <taxon>Arthropoda</taxon>
        <taxon>Hexapoda</taxon>
        <taxon>Insecta</taxon>
        <taxon>Pterygota</taxon>
        <taxon>Neoptera</taxon>
        <taxon>Paraneoptera</taxon>
        <taxon>Hemiptera</taxon>
        <taxon>Sternorrhyncha</taxon>
        <taxon>Coccoidea</taxon>
        <taxon>Coccidae</taxon>
        <taxon>Parthenolecanium</taxon>
    </lineage>
</organism>
<protein>
    <recommendedName>
        <fullName evidence="2">Spt20-like SEP domain-containing protein</fullName>
    </recommendedName>
</protein>
<evidence type="ECO:0000256" key="1">
    <source>
        <dbReference type="ARBA" id="ARBA00009112"/>
    </source>
</evidence>
<dbReference type="InterPro" id="IPR021950">
    <property type="entry name" value="Spt20"/>
</dbReference>
<dbReference type="GO" id="GO:0003712">
    <property type="term" value="F:transcription coregulator activity"/>
    <property type="evidence" value="ECO:0007669"/>
    <property type="project" value="InterPro"/>
</dbReference>
<dbReference type="Pfam" id="PF12090">
    <property type="entry name" value="Spt20_SEP"/>
    <property type="match status" value="1"/>
</dbReference>
<evidence type="ECO:0000313" key="3">
    <source>
        <dbReference type="EMBL" id="KAK7604906.1"/>
    </source>
</evidence>
<dbReference type="EMBL" id="JBBCAQ010000003">
    <property type="protein sequence ID" value="KAK7604906.1"/>
    <property type="molecule type" value="Genomic_DNA"/>
</dbReference>
<gene>
    <name evidence="3" type="ORF">V9T40_006092</name>
</gene>
<feature type="domain" description="Spt20-like SEP" evidence="2">
    <location>
        <begin position="83"/>
        <end position="234"/>
    </location>
</feature>
<name>A0AAN9TXE0_9HEMI</name>
<sequence length="1283" mass="137732">MQSLQAHTEEAESLLYHAKKCTPKYNNNISNGKQPSSIFQKLAEIRKEELSSSFSLADPVIEQNHIKLTDSRLIEKLVIRERLNTLIFNLYPANKGYGLSVIIRNSDNSEETVNSMRLPYTEEQLFSYLDNEEIPPLLCNMIDNCVVHLYYNGCIIAEIRDYRKSPTLTHCVKHHVLLHQTIQTIINDVNESVTADMNSEDKLNAKLELEKTLLLANYGPLCLTPRPSIAIANQKLHYSKYFLNTHKLRYKARKHTLLGVAQKKRQEQLTKCIPSISNLMAFIAKKKASQTPKPKVQKKLLPECPASDEFWSEAARTVLELAKPIERPADSNQTIFNSKVIEEYIIETRAEARLQFMIKLLISQRNSDYEYIGEIQQSRELSTGGFHNISYSFPLGTHELATRYVLEFTNVYTERGKIRVNFTHKVPGKQPEMFITSGLRMEGSKLVPIESKSLGQDTLVSWQTFSDSRNDNKGKNVINLAKARPADKIIIPQQANLPNTLKQITVSSDTLTSNQIQLIRDQQQLQLQLQQQLQQQLLQQKRQQQSQQLQQEIKAITNFNATIQEHLQMRQSNMINGLVSQPAPQYTSLLNKKDGSGASLSTSQGIGVPRTITTVLPKTANTIQYQAAGNGNYLSKLWNTYCVCCASFTKRLCVFGVELMPESISVSNASSLPSLNGNNSTILSLLANTTQSSPSSSATNITLSNLLTSSAAVRSLNQANTVNVTGQRVVAKRVKMQNAARVISSTSPIATSLANATVIAATSSASNTVANVNAQPVIRLSLSSLTNQATPVIQQRGGKNIAGRILTPAGLKTASLVNSIQPVSVTTAGSIQIGNSVHNITAVQSLLNSNNTQAGAAAAAALRMKAAVAGSRHNVVVGGVMVNTAGIAGRNGQPESGTTVGDVQTINCTKMQTVGASQHHQLQQNQPQQMGGMGGQHLSAGELQTLAGTLTAAPTIGAIQLTRNVQSLPAASVHLVTSNNSSAQTINVASKTAATLNSIQLNAATADGIMAAKGQKMLRLSSSQDSTSQTSVELPMSALSALLSGAPINDGSISGATKGSINLVERLGTASASTSQAASSSNATTLNIANASTSNVGVQNVQVSIPGMAVPITLSLNVGDPNSNSYIDALSQNAHAVTSLSNVVGTSVILANSTAGGSIKTSTLRPVASAATVTNVQGAALQQLQLISSVQRGKLAAQMPKQMAARSLLNANRVKLTVPPPNAVVQQQPGGQGQVLSVTAQQQLQLALQKQAVQLQLHQGLTAAGGLKVAQKRRRSSVATDGS</sequence>
<keyword evidence="4" id="KW-1185">Reference proteome</keyword>
<proteinExistence type="inferred from homology"/>
<comment type="similarity">
    <text evidence="1">Belongs to the SPT20 family.</text>
</comment>